<dbReference type="InterPro" id="IPR024079">
    <property type="entry name" value="MetalloPept_cat_dom_sf"/>
</dbReference>
<dbReference type="AlphaFoldDB" id="A0A1B6MHC4"/>
<evidence type="ECO:0000256" key="4">
    <source>
        <dbReference type="ARBA" id="ARBA00022670"/>
    </source>
</evidence>
<dbReference type="Gene3D" id="3.40.390.10">
    <property type="entry name" value="Collagenase (Catalytic Domain)"/>
    <property type="match status" value="1"/>
</dbReference>
<comment type="similarity">
    <text evidence="3">Belongs to the peptidase M13 family.</text>
</comment>
<dbReference type="GO" id="GO:0016485">
    <property type="term" value="P:protein processing"/>
    <property type="evidence" value="ECO:0007669"/>
    <property type="project" value="TreeGrafter"/>
</dbReference>
<reference evidence="12" key="1">
    <citation type="submission" date="2015-11" db="EMBL/GenBank/DDBJ databases">
        <title>De novo transcriptome assembly of four potential Pierce s Disease insect vectors from Arizona vineyards.</title>
        <authorList>
            <person name="Tassone E.E."/>
        </authorList>
    </citation>
    <scope>NUCLEOTIDE SEQUENCE</scope>
</reference>
<accession>A0A1B6MHC4</accession>
<feature type="transmembrane region" description="Helical" evidence="9">
    <location>
        <begin position="7"/>
        <end position="27"/>
    </location>
</feature>
<sequence>MPVWLALVFLLAYVSLVFIVGVMWSLLNQRICLRVNCLARAALLTKSVDHETEPCDNFYRYVCGNPNISIWDRIERKQQYRLSRFLSRPMVDDDYSVLRMAKMLYGNCVDPSKRVDKEGVQPYLYVRSLNGERRFLKKTKRRGIQVSTEEKLARQSGLGTAHFYEVRIVPSQFLPRHVAQFSTPKALRRKFYASHNNQVIFATEVYKVLSGNENLTDDVRVAINDTVNFKEKLLNATRSERLGLPDSYKLVRLEDLLWSLSIRINLDFDRIDLRTSDKVLISSNFVHYIGELDRVVRKMENRVLKFYIVLEQVIAHIEFFPKSLRQIYDKYMKSSDELFFEREDGKQLLCANILRNILATTLTSFYIGKYFPNGYIDSHVYIRINEFIWNTKMVLQPMINRADWISVKDKGDINSKIKYFTVQAPLPDDIMEFLSNKTEVENHLSGFCFRNITVLDEIFNLNADLYELNMKLSNLTKKHWNVFQDYYDVFSANLYYDNQRRALIIPMVLFEYPSFDLNWPRYLNYGGFGSLLVQELIRGLDFGGINYGESEPKKHSWSNFTKTNYDKKRTCFLDQYNKYVEPLTGVNVTDLTEIHDNIQDSAAIVVSHRAYHNYAKARFYHEAKLKGWEKYSVDQLFFINYATYYCKKLDKIYTRGMEKYEVAGASQEYRIVGSLRNYPGFSKAFRCMEGDGMNPVDKCHIF</sequence>
<evidence type="ECO:0000313" key="12">
    <source>
        <dbReference type="EMBL" id="JAT35299.1"/>
    </source>
</evidence>
<evidence type="ECO:0000256" key="7">
    <source>
        <dbReference type="ARBA" id="ARBA00022833"/>
    </source>
</evidence>
<comment type="cofactor">
    <cofactor evidence="1">
        <name>Zn(2+)</name>
        <dbReference type="ChEBI" id="CHEBI:29105"/>
    </cofactor>
</comment>
<organism evidence="12">
    <name type="scientific">Graphocephala atropunctata</name>
    <dbReference type="NCBI Taxonomy" id="36148"/>
    <lineage>
        <taxon>Eukaryota</taxon>
        <taxon>Metazoa</taxon>
        <taxon>Ecdysozoa</taxon>
        <taxon>Arthropoda</taxon>
        <taxon>Hexapoda</taxon>
        <taxon>Insecta</taxon>
        <taxon>Pterygota</taxon>
        <taxon>Neoptera</taxon>
        <taxon>Paraneoptera</taxon>
        <taxon>Hemiptera</taxon>
        <taxon>Auchenorrhyncha</taxon>
        <taxon>Membracoidea</taxon>
        <taxon>Cicadellidae</taxon>
        <taxon>Cicadellinae</taxon>
        <taxon>Cicadellini</taxon>
        <taxon>Graphocephala</taxon>
    </lineage>
</organism>
<protein>
    <recommendedName>
        <fullName evidence="13">Peptidase M13 C-terminal domain-containing protein</fullName>
    </recommendedName>
</protein>
<evidence type="ECO:0000256" key="5">
    <source>
        <dbReference type="ARBA" id="ARBA00022723"/>
    </source>
</evidence>
<dbReference type="InterPro" id="IPR008753">
    <property type="entry name" value="Peptidase_M13_N"/>
</dbReference>
<dbReference type="EMBL" id="GEBQ01004678">
    <property type="protein sequence ID" value="JAT35299.1"/>
    <property type="molecule type" value="Transcribed_RNA"/>
</dbReference>
<evidence type="ECO:0000256" key="1">
    <source>
        <dbReference type="ARBA" id="ARBA00001947"/>
    </source>
</evidence>
<keyword evidence="8" id="KW-0482">Metalloprotease</keyword>
<evidence type="ECO:0000259" key="10">
    <source>
        <dbReference type="Pfam" id="PF01431"/>
    </source>
</evidence>
<name>A0A1B6MHC4_9HEMI</name>
<dbReference type="InterPro" id="IPR000718">
    <property type="entry name" value="Peptidase_M13"/>
</dbReference>
<evidence type="ECO:0008006" key="13">
    <source>
        <dbReference type="Google" id="ProtNLM"/>
    </source>
</evidence>
<dbReference type="GO" id="GO:0005886">
    <property type="term" value="C:plasma membrane"/>
    <property type="evidence" value="ECO:0007669"/>
    <property type="project" value="UniProtKB-SubCell"/>
</dbReference>
<dbReference type="InterPro" id="IPR042089">
    <property type="entry name" value="Peptidase_M13_dom_2"/>
</dbReference>
<evidence type="ECO:0000256" key="3">
    <source>
        <dbReference type="ARBA" id="ARBA00007357"/>
    </source>
</evidence>
<gene>
    <name evidence="12" type="ORF">g.40704</name>
</gene>
<keyword evidence="6" id="KW-0378">Hydrolase</keyword>
<evidence type="ECO:0000256" key="8">
    <source>
        <dbReference type="ARBA" id="ARBA00023049"/>
    </source>
</evidence>
<dbReference type="PANTHER" id="PTHR11733">
    <property type="entry name" value="ZINC METALLOPROTEASE FAMILY M13 NEPRILYSIN-RELATED"/>
    <property type="match status" value="1"/>
</dbReference>
<dbReference type="CDD" id="cd08662">
    <property type="entry name" value="M13"/>
    <property type="match status" value="1"/>
</dbReference>
<proteinExistence type="inferred from homology"/>
<dbReference type="GO" id="GO:0046872">
    <property type="term" value="F:metal ion binding"/>
    <property type="evidence" value="ECO:0007669"/>
    <property type="project" value="UniProtKB-KW"/>
</dbReference>
<feature type="domain" description="Peptidase M13 N-terminal" evidence="11">
    <location>
        <begin position="54"/>
        <end position="423"/>
    </location>
</feature>
<dbReference type="Pfam" id="PF05649">
    <property type="entry name" value="Peptidase_M13_N"/>
    <property type="match status" value="1"/>
</dbReference>
<dbReference type="InterPro" id="IPR018497">
    <property type="entry name" value="Peptidase_M13_C"/>
</dbReference>
<evidence type="ECO:0000256" key="2">
    <source>
        <dbReference type="ARBA" id="ARBA00004401"/>
    </source>
</evidence>
<dbReference type="SUPFAM" id="SSF55486">
    <property type="entry name" value="Metalloproteases ('zincins'), catalytic domain"/>
    <property type="match status" value="1"/>
</dbReference>
<keyword evidence="4" id="KW-0645">Protease</keyword>
<feature type="domain" description="Peptidase M13 C-terminal" evidence="10">
    <location>
        <begin position="493"/>
        <end position="701"/>
    </location>
</feature>
<dbReference type="GO" id="GO:0004222">
    <property type="term" value="F:metalloendopeptidase activity"/>
    <property type="evidence" value="ECO:0007669"/>
    <property type="project" value="InterPro"/>
</dbReference>
<evidence type="ECO:0000256" key="6">
    <source>
        <dbReference type="ARBA" id="ARBA00022801"/>
    </source>
</evidence>
<keyword evidence="9" id="KW-1133">Transmembrane helix</keyword>
<evidence type="ECO:0000256" key="9">
    <source>
        <dbReference type="SAM" id="Phobius"/>
    </source>
</evidence>
<keyword evidence="7" id="KW-0862">Zinc</keyword>
<dbReference type="Pfam" id="PF01431">
    <property type="entry name" value="Peptidase_M13"/>
    <property type="match status" value="1"/>
</dbReference>
<evidence type="ECO:0000259" key="11">
    <source>
        <dbReference type="Pfam" id="PF05649"/>
    </source>
</evidence>
<keyword evidence="9" id="KW-0812">Transmembrane</keyword>
<keyword evidence="5" id="KW-0479">Metal-binding</keyword>
<dbReference type="PROSITE" id="PS51885">
    <property type="entry name" value="NEPRILYSIN"/>
    <property type="match status" value="1"/>
</dbReference>
<comment type="subcellular location">
    <subcellularLocation>
        <location evidence="2">Cell membrane</location>
        <topology evidence="2">Single-pass type II membrane protein</topology>
    </subcellularLocation>
</comment>
<dbReference type="Gene3D" id="1.10.1380.10">
    <property type="entry name" value="Neutral endopeptidase , domain2"/>
    <property type="match status" value="1"/>
</dbReference>
<keyword evidence="9" id="KW-0472">Membrane</keyword>
<dbReference type="PANTHER" id="PTHR11733:SF167">
    <property type="entry name" value="FI17812P1-RELATED"/>
    <property type="match status" value="1"/>
</dbReference>